<name>A0ABN0QKF9_9FLAO</name>
<evidence type="ECO:0000313" key="2">
    <source>
        <dbReference type="Proteomes" id="UP000018234"/>
    </source>
</evidence>
<gene>
    <name evidence="1" type="ORF">FSS13T_00130</name>
</gene>
<keyword evidence="2" id="KW-1185">Reference proteome</keyword>
<sequence length="46" mass="5488">MEKLFENNIILSNKLNNLSLNITNNNFTKFKINHNNFLGMELYDQK</sequence>
<evidence type="ECO:0000313" key="1">
    <source>
        <dbReference type="EMBL" id="ESU28554.1"/>
    </source>
</evidence>
<reference evidence="1 2" key="1">
    <citation type="submission" date="2013-08" db="EMBL/GenBank/DDBJ databases">
        <title>Flavobacterium saliperosum type strain genome sequencing.</title>
        <authorList>
            <person name="Lee K."/>
            <person name="Yi H."/>
            <person name="Park S."/>
            <person name="Chun J."/>
        </authorList>
    </citation>
    <scope>NUCLEOTIDE SEQUENCE [LARGE SCALE GENOMIC DNA]</scope>
    <source>
        <strain evidence="1 2">S13</strain>
    </source>
</reference>
<comment type="caution">
    <text evidence="1">The sequence shown here is derived from an EMBL/GenBank/DDBJ whole genome shotgun (WGS) entry which is preliminary data.</text>
</comment>
<proteinExistence type="predicted"/>
<protein>
    <submittedName>
        <fullName evidence="1">Uncharacterized protein</fullName>
    </submittedName>
</protein>
<dbReference type="EMBL" id="AVFO01000001">
    <property type="protein sequence ID" value="ESU28554.1"/>
    <property type="molecule type" value="Genomic_DNA"/>
</dbReference>
<organism evidence="1 2">
    <name type="scientific">Flavobacterium saliperosum S13</name>
    <dbReference type="NCBI Taxonomy" id="1341155"/>
    <lineage>
        <taxon>Bacteria</taxon>
        <taxon>Pseudomonadati</taxon>
        <taxon>Bacteroidota</taxon>
        <taxon>Flavobacteriia</taxon>
        <taxon>Flavobacteriales</taxon>
        <taxon>Flavobacteriaceae</taxon>
        <taxon>Flavobacterium</taxon>
    </lineage>
</organism>
<accession>A0ABN0QKF9</accession>
<dbReference type="Proteomes" id="UP000018234">
    <property type="component" value="Unassembled WGS sequence"/>
</dbReference>